<dbReference type="Gene3D" id="3.50.30.60">
    <property type="entry name" value="LD-carboxypeptidase A C-terminal domain-like"/>
    <property type="match status" value="1"/>
</dbReference>
<evidence type="ECO:0000256" key="3">
    <source>
        <dbReference type="ARBA" id="ARBA00022670"/>
    </source>
</evidence>
<dbReference type="InterPro" id="IPR040921">
    <property type="entry name" value="Peptidase_S66C"/>
</dbReference>
<keyword evidence="4 9" id="KW-0378">Hydrolase</keyword>
<reference key="1">
    <citation type="submission" date="2011-09" db="EMBL/GenBank/DDBJ databases">
        <title>Genomic characterization of the Taylorella genus.</title>
        <authorList>
            <person name="Hebert L."/>
            <person name="Moumen B."/>
            <person name="Pons N."/>
            <person name="Duquesne F."/>
            <person name="Breuil M.-F."/>
            <person name="Goux D."/>
            <person name="Batto J.-M."/>
            <person name="Renault P."/>
            <person name="Laugier C."/>
            <person name="Petry S."/>
        </authorList>
    </citation>
    <scope>NUCLEOTIDE SEQUENCE</scope>
    <source>
        <strain>MCE3</strain>
    </source>
</reference>
<feature type="active site" description="Charge relay system" evidence="6">
    <location>
        <position position="235"/>
    </location>
</feature>
<dbReference type="SUPFAM" id="SSF141986">
    <property type="entry name" value="LD-carboxypeptidase A C-terminal domain-like"/>
    <property type="match status" value="1"/>
</dbReference>
<evidence type="ECO:0000259" key="8">
    <source>
        <dbReference type="Pfam" id="PF17676"/>
    </source>
</evidence>
<dbReference type="InterPro" id="IPR003507">
    <property type="entry name" value="S66_fam"/>
</dbReference>
<dbReference type="InterPro" id="IPR027461">
    <property type="entry name" value="Carboxypeptidase_A_C_sf"/>
</dbReference>
<dbReference type="PANTHER" id="PTHR30237">
    <property type="entry name" value="MURAMOYLTETRAPEPTIDE CARBOXYPEPTIDASE"/>
    <property type="match status" value="1"/>
</dbReference>
<dbReference type="STRING" id="1008459.TASI_0730"/>
<evidence type="ECO:0000259" key="7">
    <source>
        <dbReference type="Pfam" id="PF02016"/>
    </source>
</evidence>
<dbReference type="HOGENOM" id="CLU_034346_0_0_4"/>
<organism evidence="9 10">
    <name type="scientific">Taylorella asinigenitalis (strain MCE3)</name>
    <dbReference type="NCBI Taxonomy" id="1008459"/>
    <lineage>
        <taxon>Bacteria</taxon>
        <taxon>Pseudomonadati</taxon>
        <taxon>Pseudomonadota</taxon>
        <taxon>Betaproteobacteria</taxon>
        <taxon>Burkholderiales</taxon>
        <taxon>Alcaligenaceae</taxon>
        <taxon>Taylorella</taxon>
    </lineage>
</organism>
<evidence type="ECO:0000256" key="4">
    <source>
        <dbReference type="ARBA" id="ARBA00022801"/>
    </source>
</evidence>
<dbReference type="EC" id="3.4.17.13" evidence="9"/>
<dbReference type="AlphaFoldDB" id="G4Q9G4"/>
<accession>G4Q9G4</accession>
<feature type="domain" description="LD-carboxypeptidase C-terminal" evidence="8">
    <location>
        <begin position="204"/>
        <end position="319"/>
    </location>
</feature>
<dbReference type="InterPro" id="IPR040449">
    <property type="entry name" value="Peptidase_S66_N"/>
</dbReference>
<dbReference type="GO" id="GO:0106415">
    <property type="term" value="F:muramoyltetrapeptide carboxypeptidase activity"/>
    <property type="evidence" value="ECO:0007669"/>
    <property type="project" value="UniProtKB-EC"/>
</dbReference>
<sequence length="358" mass="40113">MIDSLKKSDEHELEQLVNDAQILFDEADDVPLQVREYEKKLGIYLISPSSYLADPKRIQVAKTNLQSFGFKVKVDKCATEKYLRFAGTDIQRAKSFTRAIKESKAPIIMPTRGGYGLTRILPLIDWKLLAENPRTYCGYSDFTAFNLALLAKTGLPSFTGPNAVSDFGSDKLDELTTEIFVEMMRGELEILSFVSEESDSVDETGVLWGGNLALLTALLGTPYFPKIKKGILFLEDVSEHPYRVERLLIQLHQAGVLKTQKAIILGDVSDYQLVDNDNGFSMISVIEWLHKTVKVPVVTGLPYGHGEVRVTLPIGKKVGLATEDGMAHLVIDKHNHSKDDSDHHTNCLKLEKYKRKNK</sequence>
<dbReference type="GO" id="GO:0006508">
    <property type="term" value="P:proteolysis"/>
    <property type="evidence" value="ECO:0007669"/>
    <property type="project" value="UniProtKB-KW"/>
</dbReference>
<dbReference type="KEGG" id="tas:TASI_0730"/>
<feature type="active site" description="Charge relay system" evidence="6">
    <location>
        <position position="305"/>
    </location>
</feature>
<dbReference type="PIRSF" id="PIRSF028757">
    <property type="entry name" value="LD-carboxypeptidase"/>
    <property type="match status" value="1"/>
</dbReference>
<dbReference type="OrthoDB" id="9807329at2"/>
<protein>
    <submittedName>
        <fullName evidence="9">Muramoyltetrapeptide carboxypeptidase</fullName>
        <ecNumber evidence="9">3.4.17.13</ecNumber>
    </submittedName>
</protein>
<proteinExistence type="inferred from homology"/>
<dbReference type="Pfam" id="PF17676">
    <property type="entry name" value="Peptidase_S66C"/>
    <property type="match status" value="1"/>
</dbReference>
<dbReference type="Proteomes" id="UP000009284">
    <property type="component" value="Chromosome"/>
</dbReference>
<name>G4Q9G4_TAYAM</name>
<evidence type="ECO:0000256" key="5">
    <source>
        <dbReference type="ARBA" id="ARBA00022825"/>
    </source>
</evidence>
<dbReference type="eggNOG" id="COG1619">
    <property type="taxonomic scope" value="Bacteria"/>
</dbReference>
<dbReference type="GO" id="GO:0008236">
    <property type="term" value="F:serine-type peptidase activity"/>
    <property type="evidence" value="ECO:0007669"/>
    <property type="project" value="UniProtKB-KW"/>
</dbReference>
<dbReference type="CDD" id="cd07025">
    <property type="entry name" value="Peptidase_S66"/>
    <property type="match status" value="1"/>
</dbReference>
<dbReference type="MEROPS" id="S66.002"/>
<evidence type="ECO:0000313" key="9">
    <source>
        <dbReference type="EMBL" id="AEP36501.1"/>
    </source>
</evidence>
<dbReference type="Pfam" id="PF02016">
    <property type="entry name" value="Peptidase_S66"/>
    <property type="match status" value="1"/>
</dbReference>
<comment type="similarity">
    <text evidence="1">Belongs to the peptidase S66 family.</text>
</comment>
<reference evidence="9 10" key="2">
    <citation type="journal article" date="2012" name="PLoS ONE">
        <title>Genomic characterization of the taylorella genus.</title>
        <authorList>
            <person name="Hebert L."/>
            <person name="Moumen B."/>
            <person name="Pons N."/>
            <person name="Duquesne F."/>
            <person name="Breuil M.F."/>
            <person name="Goux D."/>
            <person name="Batto J.M."/>
            <person name="Laugier C."/>
            <person name="Renault P."/>
            <person name="Petry S."/>
        </authorList>
    </citation>
    <scope>NUCLEOTIDE SEQUENCE [LARGE SCALE GENOMIC DNA]</scope>
    <source>
        <strain evidence="9 10">MCE3</strain>
    </source>
</reference>
<dbReference type="InterPro" id="IPR029062">
    <property type="entry name" value="Class_I_gatase-like"/>
</dbReference>
<dbReference type="Gene3D" id="3.40.50.10740">
    <property type="entry name" value="Class I glutamine amidotransferase-like"/>
    <property type="match status" value="1"/>
</dbReference>
<dbReference type="SUPFAM" id="SSF52317">
    <property type="entry name" value="Class I glutamine amidotransferase-like"/>
    <property type="match status" value="1"/>
</dbReference>
<dbReference type="InterPro" id="IPR027478">
    <property type="entry name" value="LdcA_N"/>
</dbReference>
<evidence type="ECO:0000313" key="10">
    <source>
        <dbReference type="Proteomes" id="UP000009284"/>
    </source>
</evidence>
<evidence type="ECO:0000256" key="1">
    <source>
        <dbReference type="ARBA" id="ARBA00010233"/>
    </source>
</evidence>
<keyword evidence="5" id="KW-0720">Serine protease</keyword>
<evidence type="ECO:0000256" key="6">
    <source>
        <dbReference type="PIRSR" id="PIRSR028757-1"/>
    </source>
</evidence>
<keyword evidence="10" id="KW-1185">Reference proteome</keyword>
<dbReference type="PANTHER" id="PTHR30237:SF2">
    <property type="entry name" value="MUREIN TETRAPEPTIDE CARBOXYPEPTIDASE"/>
    <property type="match status" value="1"/>
</dbReference>
<dbReference type="RefSeq" id="WP_014111398.1">
    <property type="nucleotide sequence ID" value="NC_016043.1"/>
</dbReference>
<evidence type="ECO:0000256" key="2">
    <source>
        <dbReference type="ARBA" id="ARBA00022645"/>
    </source>
</evidence>
<keyword evidence="2 9" id="KW-0121">Carboxypeptidase</keyword>
<gene>
    <name evidence="9" type="ordered locus">TASI_0730</name>
</gene>
<keyword evidence="3" id="KW-0645">Protease</keyword>
<feature type="domain" description="LD-carboxypeptidase N-terminal" evidence="7">
    <location>
        <begin position="43"/>
        <end position="160"/>
    </location>
</feature>
<dbReference type="EMBL" id="CP003059">
    <property type="protein sequence ID" value="AEP36501.1"/>
    <property type="molecule type" value="Genomic_DNA"/>
</dbReference>
<feature type="active site" description="Nucleophile" evidence="6">
    <location>
        <position position="140"/>
    </location>
</feature>